<accession>A0AA35WFZ8</accession>
<keyword evidence="3" id="KW-1185">Reference proteome</keyword>
<feature type="compositionally biased region" description="Low complexity" evidence="1">
    <location>
        <begin position="9"/>
        <end position="21"/>
    </location>
</feature>
<evidence type="ECO:0000256" key="1">
    <source>
        <dbReference type="SAM" id="MobiDB-lite"/>
    </source>
</evidence>
<gene>
    <name evidence="2" type="ORF">GBAR_LOCUS9828</name>
</gene>
<comment type="caution">
    <text evidence="2">The sequence shown here is derived from an EMBL/GenBank/DDBJ whole genome shotgun (WGS) entry which is preliminary data.</text>
</comment>
<feature type="region of interest" description="Disordered" evidence="1">
    <location>
        <begin position="1"/>
        <end position="90"/>
    </location>
</feature>
<feature type="non-terminal residue" evidence="2">
    <location>
        <position position="1"/>
    </location>
</feature>
<evidence type="ECO:0000313" key="3">
    <source>
        <dbReference type="Proteomes" id="UP001174909"/>
    </source>
</evidence>
<evidence type="ECO:0000313" key="2">
    <source>
        <dbReference type="EMBL" id="CAI8015896.1"/>
    </source>
</evidence>
<organism evidence="2 3">
    <name type="scientific">Geodia barretti</name>
    <name type="common">Barrett's horny sponge</name>
    <dbReference type="NCBI Taxonomy" id="519541"/>
    <lineage>
        <taxon>Eukaryota</taxon>
        <taxon>Metazoa</taxon>
        <taxon>Porifera</taxon>
        <taxon>Demospongiae</taxon>
        <taxon>Heteroscleromorpha</taxon>
        <taxon>Tetractinellida</taxon>
        <taxon>Astrophorina</taxon>
        <taxon>Geodiidae</taxon>
        <taxon>Geodia</taxon>
    </lineage>
</organism>
<dbReference type="Proteomes" id="UP001174909">
    <property type="component" value="Unassembled WGS sequence"/>
</dbReference>
<protein>
    <submittedName>
        <fullName evidence="2">Uncharacterized protein</fullName>
    </submittedName>
</protein>
<reference evidence="2" key="1">
    <citation type="submission" date="2023-03" db="EMBL/GenBank/DDBJ databases">
        <authorList>
            <person name="Steffen K."/>
            <person name="Cardenas P."/>
        </authorList>
    </citation>
    <scope>NUCLEOTIDE SEQUENCE</scope>
</reference>
<dbReference type="AlphaFoldDB" id="A0AA35WFZ8"/>
<feature type="compositionally biased region" description="Basic residues" evidence="1">
    <location>
        <begin position="79"/>
        <end position="90"/>
    </location>
</feature>
<proteinExistence type="predicted"/>
<sequence length="90" mass="9588">PPLTRHQHQLQIQQQQQQQQQRGGANKLLSHAAPGCVPLPPPPGGGGALLSSICGPKPTQCESRMPGRHPHPPSGNNSKLKHKPLSHSPD</sequence>
<dbReference type="EMBL" id="CASHTH010001475">
    <property type="protein sequence ID" value="CAI8015896.1"/>
    <property type="molecule type" value="Genomic_DNA"/>
</dbReference>
<name>A0AA35WFZ8_GEOBA</name>